<comment type="similarity">
    <text evidence="5">Belongs to the methyl-accepting chemotaxis (MCP) protein family.</text>
</comment>
<keyword evidence="11" id="KW-1185">Reference proteome</keyword>
<dbReference type="PROSITE" id="PS50111">
    <property type="entry name" value="CHEMOTAXIS_TRANSDUC_2"/>
    <property type="match status" value="1"/>
</dbReference>
<keyword evidence="3 7" id="KW-0472">Membrane</keyword>
<dbReference type="PROSITE" id="PS50885">
    <property type="entry name" value="HAMP"/>
    <property type="match status" value="1"/>
</dbReference>
<keyword evidence="7" id="KW-1133">Transmembrane helix</keyword>
<organism evidence="10 11">
    <name type="scientific">Paenibacillus yanchengensis</name>
    <dbReference type="NCBI Taxonomy" id="2035833"/>
    <lineage>
        <taxon>Bacteria</taxon>
        <taxon>Bacillati</taxon>
        <taxon>Bacillota</taxon>
        <taxon>Bacilli</taxon>
        <taxon>Bacillales</taxon>
        <taxon>Paenibacillaceae</taxon>
        <taxon>Paenibacillus</taxon>
    </lineage>
</organism>
<dbReference type="RefSeq" id="WP_377774868.1">
    <property type="nucleotide sequence ID" value="NZ_JBHUHO010000043.1"/>
</dbReference>
<feature type="transmembrane region" description="Helical" evidence="7">
    <location>
        <begin position="322"/>
        <end position="343"/>
    </location>
</feature>
<dbReference type="SUPFAM" id="SSF58104">
    <property type="entry name" value="Methyl-accepting chemotaxis protein (MCP) signaling domain"/>
    <property type="match status" value="1"/>
</dbReference>
<dbReference type="PANTHER" id="PTHR32089">
    <property type="entry name" value="METHYL-ACCEPTING CHEMOTAXIS PROTEIN MCPB"/>
    <property type="match status" value="1"/>
</dbReference>
<dbReference type="CDD" id="cd12913">
    <property type="entry name" value="PDC1_MCP_like"/>
    <property type="match status" value="1"/>
</dbReference>
<feature type="domain" description="HAMP" evidence="9">
    <location>
        <begin position="345"/>
        <end position="397"/>
    </location>
</feature>
<accession>A0ABW4YQ55</accession>
<dbReference type="EMBL" id="JBHUHO010000043">
    <property type="protein sequence ID" value="MFD2117619.1"/>
    <property type="molecule type" value="Genomic_DNA"/>
</dbReference>
<dbReference type="Gene3D" id="3.30.450.20">
    <property type="entry name" value="PAS domain"/>
    <property type="match status" value="2"/>
</dbReference>
<keyword evidence="2" id="KW-1003">Cell membrane</keyword>
<comment type="caution">
    <text evidence="10">The sequence shown here is derived from an EMBL/GenBank/DDBJ whole genome shotgun (WGS) entry which is preliminary data.</text>
</comment>
<dbReference type="InterPro" id="IPR004089">
    <property type="entry name" value="MCPsignal_dom"/>
</dbReference>
<keyword evidence="4 6" id="KW-0807">Transducer</keyword>
<dbReference type="SMART" id="SM00304">
    <property type="entry name" value="HAMP"/>
    <property type="match status" value="2"/>
</dbReference>
<evidence type="ECO:0000256" key="5">
    <source>
        <dbReference type="ARBA" id="ARBA00029447"/>
    </source>
</evidence>
<comment type="subcellular location">
    <subcellularLocation>
        <location evidence="1">Cell membrane</location>
    </subcellularLocation>
</comment>
<dbReference type="CDD" id="cd06225">
    <property type="entry name" value="HAMP"/>
    <property type="match status" value="1"/>
</dbReference>
<proteinExistence type="inferred from homology"/>
<evidence type="ECO:0000256" key="6">
    <source>
        <dbReference type="PROSITE-ProRule" id="PRU00284"/>
    </source>
</evidence>
<evidence type="ECO:0000256" key="4">
    <source>
        <dbReference type="ARBA" id="ARBA00023224"/>
    </source>
</evidence>
<gene>
    <name evidence="10" type="ORF">ACFSJH_17965</name>
</gene>
<evidence type="ECO:0000256" key="2">
    <source>
        <dbReference type="ARBA" id="ARBA00022475"/>
    </source>
</evidence>
<dbReference type="CDD" id="cd11386">
    <property type="entry name" value="MCP_signal"/>
    <property type="match status" value="1"/>
</dbReference>
<name>A0ABW4YQ55_9BACL</name>
<sequence length="703" mass="76792">MNRKTVHSLAFKITTTLALLLLAVFTVIIFVNLGQLKNVSTDKGIVEGQRAAQVFADDFGSKLKGYNEQLETLALLLKNTRMDKQLSRADVTGLLVNVLEQNPDVLGVYTIWEPNSFDGLDKDHVNRNVYTDSTGRFTPYAFRSDGEIELKAVENYDSDTDGAFYQLPKETKKTTLIEPYIYPINGKQVAMTSLVVPILNDKGLFLGMVGFDFSLDFLQASAAAQKPLGGYVTVLSANAKYIANPVQPELLLQPYASNDQTAKLIKAGLEGKTAYEFTTDVHNERSLVLMMPLYITEDGDPLFVETIIPEKTILETYTKNRIIAFVIGIVAMITLGLVLLILIRRMIIRPLRKLMNSMQIIAQGDLTEQVAVDSKDEFGQLAIHFNKMTAELRKMFFMVTELALSVGATAEELSASSEQTTKASELIAHSIEEVASGSNEQSQHAVETAKAMEEMSIGIGRISESQSIVATFVHEVRDQAEQGNIRLHQTEDKIHAMRSTVSEVEQSVNELVQYSQQIGSIVGVISGISSQTNLLALNANIEAARAGEHGRGFAVVAVEIRKLADQTLKATEQIAGLITKVQSSVAAASEKMVQSSVEVEESEKDIVASAELFDHVTAQMMKVDEQIEEVSASSEEMNAGAEQVRATVEQLAAIAQESSANSQNVASAAEEQLASMEEIASAATSLSEMVQQLLDSVAKFKTK</sequence>
<dbReference type="Gene3D" id="1.10.287.950">
    <property type="entry name" value="Methyl-accepting chemotaxis protein"/>
    <property type="match status" value="1"/>
</dbReference>
<evidence type="ECO:0000256" key="1">
    <source>
        <dbReference type="ARBA" id="ARBA00004236"/>
    </source>
</evidence>
<evidence type="ECO:0000259" key="9">
    <source>
        <dbReference type="PROSITE" id="PS50885"/>
    </source>
</evidence>
<evidence type="ECO:0000313" key="11">
    <source>
        <dbReference type="Proteomes" id="UP001597362"/>
    </source>
</evidence>
<keyword evidence="7" id="KW-0812">Transmembrane</keyword>
<reference evidence="11" key="1">
    <citation type="journal article" date="2019" name="Int. J. Syst. Evol. Microbiol.">
        <title>The Global Catalogue of Microorganisms (GCM) 10K type strain sequencing project: providing services to taxonomists for standard genome sequencing and annotation.</title>
        <authorList>
            <consortium name="The Broad Institute Genomics Platform"/>
            <consortium name="The Broad Institute Genome Sequencing Center for Infectious Disease"/>
            <person name="Wu L."/>
            <person name="Ma J."/>
        </authorList>
    </citation>
    <scope>NUCLEOTIDE SEQUENCE [LARGE SCALE GENOMIC DNA]</scope>
    <source>
        <strain evidence="11">GH52</strain>
    </source>
</reference>
<dbReference type="Pfam" id="PF00672">
    <property type="entry name" value="HAMP"/>
    <property type="match status" value="1"/>
</dbReference>
<dbReference type="InterPro" id="IPR003660">
    <property type="entry name" value="HAMP_dom"/>
</dbReference>
<evidence type="ECO:0000259" key="8">
    <source>
        <dbReference type="PROSITE" id="PS50111"/>
    </source>
</evidence>
<feature type="transmembrane region" description="Helical" evidence="7">
    <location>
        <begin position="9"/>
        <end position="31"/>
    </location>
</feature>
<feature type="domain" description="Methyl-accepting transducer" evidence="8">
    <location>
        <begin position="416"/>
        <end position="652"/>
    </location>
</feature>
<evidence type="ECO:0000313" key="10">
    <source>
        <dbReference type="EMBL" id="MFD2117619.1"/>
    </source>
</evidence>
<protein>
    <submittedName>
        <fullName evidence="10">Methyl-accepting chemotaxis protein</fullName>
    </submittedName>
</protein>
<evidence type="ECO:0000256" key="3">
    <source>
        <dbReference type="ARBA" id="ARBA00023136"/>
    </source>
</evidence>
<dbReference type="Gene3D" id="6.10.340.10">
    <property type="match status" value="1"/>
</dbReference>
<dbReference type="PANTHER" id="PTHR32089:SF112">
    <property type="entry name" value="LYSOZYME-LIKE PROTEIN-RELATED"/>
    <property type="match status" value="1"/>
</dbReference>
<dbReference type="Pfam" id="PF00015">
    <property type="entry name" value="MCPsignal"/>
    <property type="match status" value="1"/>
</dbReference>
<dbReference type="SMART" id="SM00283">
    <property type="entry name" value="MA"/>
    <property type="match status" value="1"/>
</dbReference>
<evidence type="ECO:0000256" key="7">
    <source>
        <dbReference type="SAM" id="Phobius"/>
    </source>
</evidence>
<dbReference type="Proteomes" id="UP001597362">
    <property type="component" value="Unassembled WGS sequence"/>
</dbReference>
<dbReference type="Pfam" id="PF22673">
    <property type="entry name" value="MCP-like_PDC_1"/>
    <property type="match status" value="1"/>
</dbReference>